<comment type="caution">
    <text evidence="2">The sequence shown here is derived from an EMBL/GenBank/DDBJ whole genome shotgun (WGS) entry which is preliminary data.</text>
</comment>
<organism evidence="2 3">
    <name type="scientific">Astrephomene gubernaculifera</name>
    <dbReference type="NCBI Taxonomy" id="47775"/>
    <lineage>
        <taxon>Eukaryota</taxon>
        <taxon>Viridiplantae</taxon>
        <taxon>Chlorophyta</taxon>
        <taxon>core chlorophytes</taxon>
        <taxon>Chlorophyceae</taxon>
        <taxon>CS clade</taxon>
        <taxon>Chlamydomonadales</taxon>
        <taxon>Astrephomenaceae</taxon>
        <taxon>Astrephomene</taxon>
    </lineage>
</organism>
<evidence type="ECO:0000259" key="1">
    <source>
        <dbReference type="Pfam" id="PF11938"/>
    </source>
</evidence>
<name>A0AAD3HLN3_9CHLO</name>
<dbReference type="EMBL" id="BMAR01000011">
    <property type="protein sequence ID" value="GFR45919.1"/>
    <property type="molecule type" value="Genomic_DNA"/>
</dbReference>
<dbReference type="Proteomes" id="UP001054857">
    <property type="component" value="Unassembled WGS sequence"/>
</dbReference>
<dbReference type="Pfam" id="PF11938">
    <property type="entry name" value="DUF3456"/>
    <property type="match status" value="1"/>
</dbReference>
<keyword evidence="3" id="KW-1185">Reference proteome</keyword>
<proteinExistence type="predicted"/>
<accession>A0AAD3HLN3</accession>
<evidence type="ECO:0000313" key="2">
    <source>
        <dbReference type="EMBL" id="GFR45919.1"/>
    </source>
</evidence>
<feature type="domain" description="DUF3456" evidence="1">
    <location>
        <begin position="1"/>
        <end position="83"/>
    </location>
</feature>
<reference evidence="2 3" key="1">
    <citation type="journal article" date="2021" name="Sci. Rep.">
        <title>Genome sequencing of the multicellular alga Astrephomene provides insights into convergent evolution of germ-soma differentiation.</title>
        <authorList>
            <person name="Yamashita S."/>
            <person name="Yamamoto K."/>
            <person name="Matsuzaki R."/>
            <person name="Suzuki S."/>
            <person name="Yamaguchi H."/>
            <person name="Hirooka S."/>
            <person name="Minakuchi Y."/>
            <person name="Miyagishima S."/>
            <person name="Kawachi M."/>
            <person name="Toyoda A."/>
            <person name="Nozaki H."/>
        </authorList>
    </citation>
    <scope>NUCLEOTIDE SEQUENCE [LARGE SCALE GENOMIC DNA]</scope>
    <source>
        <strain evidence="2 3">NIES-4017</strain>
    </source>
</reference>
<protein>
    <recommendedName>
        <fullName evidence="1">DUF3456 domain-containing protein</fullName>
    </recommendedName>
</protein>
<dbReference type="AlphaFoldDB" id="A0AAD3HLN3"/>
<feature type="non-terminal residue" evidence="2">
    <location>
        <position position="104"/>
    </location>
</feature>
<sequence>MRDYSLVSPKGKRTVFWLKVKGEGAQGADNVTRPGKDEEDAKSKRLESYCGSLLEEYEEEVYEGVMKGGFDSLGVEPVLCRRIISPCPAAPATPSAAEGQGGAG</sequence>
<gene>
    <name evidence="2" type="ORF">Agub_g7377</name>
</gene>
<evidence type="ECO:0000313" key="3">
    <source>
        <dbReference type="Proteomes" id="UP001054857"/>
    </source>
</evidence>
<dbReference type="InterPro" id="IPR021852">
    <property type="entry name" value="DUF3456"/>
</dbReference>